<protein>
    <submittedName>
        <fullName evidence="1">Uncharacterized protein</fullName>
    </submittedName>
</protein>
<sequence>MTDPRYPVDNAPSVEAEVAVNELQPLSQLEDGAQVNGLNYHVQENGDRPDEHNAVSSVSQREKAMEHDCSDWELRLFNQHMEK</sequence>
<dbReference type="AlphaFoldDB" id="A0A9W9YA88"/>
<accession>A0A9W9YA88</accession>
<dbReference type="Proteomes" id="UP001163046">
    <property type="component" value="Unassembled WGS sequence"/>
</dbReference>
<evidence type="ECO:0000313" key="1">
    <source>
        <dbReference type="EMBL" id="KAJ7324072.1"/>
    </source>
</evidence>
<evidence type="ECO:0000313" key="2">
    <source>
        <dbReference type="Proteomes" id="UP001163046"/>
    </source>
</evidence>
<gene>
    <name evidence="1" type="ORF">OS493_030245</name>
</gene>
<name>A0A9W9YA88_9CNID</name>
<reference evidence="1" key="1">
    <citation type="submission" date="2023-01" db="EMBL/GenBank/DDBJ databases">
        <title>Genome assembly of the deep-sea coral Lophelia pertusa.</title>
        <authorList>
            <person name="Herrera S."/>
            <person name="Cordes E."/>
        </authorList>
    </citation>
    <scope>NUCLEOTIDE SEQUENCE</scope>
    <source>
        <strain evidence="1">USNM1676648</strain>
        <tissue evidence="1">Polyp</tissue>
    </source>
</reference>
<dbReference type="EMBL" id="MU827809">
    <property type="protein sequence ID" value="KAJ7324072.1"/>
    <property type="molecule type" value="Genomic_DNA"/>
</dbReference>
<comment type="caution">
    <text evidence="1">The sequence shown here is derived from an EMBL/GenBank/DDBJ whole genome shotgun (WGS) entry which is preliminary data.</text>
</comment>
<proteinExistence type="predicted"/>
<organism evidence="1 2">
    <name type="scientific">Desmophyllum pertusum</name>
    <dbReference type="NCBI Taxonomy" id="174260"/>
    <lineage>
        <taxon>Eukaryota</taxon>
        <taxon>Metazoa</taxon>
        <taxon>Cnidaria</taxon>
        <taxon>Anthozoa</taxon>
        <taxon>Hexacorallia</taxon>
        <taxon>Scleractinia</taxon>
        <taxon>Caryophylliina</taxon>
        <taxon>Caryophylliidae</taxon>
        <taxon>Desmophyllum</taxon>
    </lineage>
</organism>
<keyword evidence="2" id="KW-1185">Reference proteome</keyword>